<evidence type="ECO:0000313" key="2">
    <source>
        <dbReference type="Proteomes" id="UP000261640"/>
    </source>
</evidence>
<dbReference type="Ensembl" id="ENSMAMT00000048601.1">
    <property type="protein sequence ID" value="ENSMAMP00000056402.1"/>
    <property type="gene ID" value="ENSMAMG00000024586.1"/>
</dbReference>
<name>A0A7N8XV69_9TELE</name>
<organism evidence="1 2">
    <name type="scientific">Mastacembelus armatus</name>
    <name type="common">zig-zag eel</name>
    <dbReference type="NCBI Taxonomy" id="205130"/>
    <lineage>
        <taxon>Eukaryota</taxon>
        <taxon>Metazoa</taxon>
        <taxon>Chordata</taxon>
        <taxon>Craniata</taxon>
        <taxon>Vertebrata</taxon>
        <taxon>Euteleostomi</taxon>
        <taxon>Actinopterygii</taxon>
        <taxon>Neopterygii</taxon>
        <taxon>Teleostei</taxon>
        <taxon>Neoteleostei</taxon>
        <taxon>Acanthomorphata</taxon>
        <taxon>Anabantaria</taxon>
        <taxon>Synbranchiformes</taxon>
        <taxon>Mastacembelidae</taxon>
        <taxon>Mastacembelus</taxon>
    </lineage>
</organism>
<reference evidence="1" key="1">
    <citation type="submission" date="2025-08" db="UniProtKB">
        <authorList>
            <consortium name="Ensembl"/>
        </authorList>
    </citation>
    <scope>IDENTIFICATION</scope>
</reference>
<dbReference type="AlphaFoldDB" id="A0A7N8XV69"/>
<dbReference type="Proteomes" id="UP000261640">
    <property type="component" value="Unplaced"/>
</dbReference>
<protein>
    <submittedName>
        <fullName evidence="1">Uncharacterized protein</fullName>
    </submittedName>
</protein>
<sequence>SWSSCRFSPASQSHRVIDLDRKNAKLIVLYLQVLDVGGNDVTPRPLYHAEPGEMPARFFLEEIFRSSRSEQSTVMTLFCRSFMCSRWSSSLSNIESLTETEDRSSKLDMSLNLPSLCENEHLPLDAMLNEVVDILDGSSDWEKNINYAELCKNRMGNDKFIERSTQTLTGAPKNKQVQTDKIVMVDEGLS</sequence>
<reference evidence="1" key="2">
    <citation type="submission" date="2025-09" db="UniProtKB">
        <authorList>
            <consortium name="Ensembl"/>
        </authorList>
    </citation>
    <scope>IDENTIFICATION</scope>
</reference>
<proteinExistence type="predicted"/>
<keyword evidence="2" id="KW-1185">Reference proteome</keyword>
<evidence type="ECO:0000313" key="1">
    <source>
        <dbReference type="Ensembl" id="ENSMAMP00000056402.1"/>
    </source>
</evidence>
<accession>A0A7N8XV69</accession>
<dbReference type="InParanoid" id="A0A7N8XV69"/>